<dbReference type="EMBL" id="SRMA01025234">
    <property type="protein sequence ID" value="TRY97294.1"/>
    <property type="molecule type" value="Genomic_DNA"/>
</dbReference>
<evidence type="ECO:0000313" key="3">
    <source>
        <dbReference type="Proteomes" id="UP000316079"/>
    </source>
</evidence>
<dbReference type="OrthoDB" id="8908044at2759"/>
<proteinExistence type="predicted"/>
<gene>
    <name evidence="2" type="ORF">DNTS_020586</name>
</gene>
<feature type="compositionally biased region" description="Polar residues" evidence="1">
    <location>
        <begin position="163"/>
        <end position="173"/>
    </location>
</feature>
<accession>A0A553R556</accession>
<evidence type="ECO:0000256" key="1">
    <source>
        <dbReference type="SAM" id="MobiDB-lite"/>
    </source>
</evidence>
<feature type="region of interest" description="Disordered" evidence="1">
    <location>
        <begin position="154"/>
        <end position="177"/>
    </location>
</feature>
<name>A0A553R556_9TELE</name>
<keyword evidence="3" id="KW-1185">Reference proteome</keyword>
<feature type="compositionally biased region" description="Polar residues" evidence="1">
    <location>
        <begin position="78"/>
        <end position="89"/>
    </location>
</feature>
<reference evidence="2 3" key="1">
    <citation type="journal article" date="2019" name="Sci. Data">
        <title>Hybrid genome assembly and annotation of Danionella translucida.</title>
        <authorList>
            <person name="Kadobianskyi M."/>
            <person name="Schulze L."/>
            <person name="Schuelke M."/>
            <person name="Judkewitz B."/>
        </authorList>
    </citation>
    <scope>NUCLEOTIDE SEQUENCE [LARGE SCALE GENOMIC DNA]</scope>
    <source>
        <strain evidence="2 3">Bolton</strain>
    </source>
</reference>
<evidence type="ECO:0000313" key="2">
    <source>
        <dbReference type="EMBL" id="TRY97294.1"/>
    </source>
</evidence>
<sequence length="239" mass="27230">MVKITHKNREQRSQNSRHTQTVAQTGTTNNKKDDAQSYENLVAAIYNNQDEVLVCVSADEDYLKPHAFGEAEERSKAENNPTMQLPSKLSDTDGDSYEDMERCAYAQPRKLSQRNPNANEDEDYINPDNYGESARIQKHTNTDYLNPCAFVEAEERSKEEDNPTLQLPGNLSDTDGDSYEDMERCAYAQPRKLSQRISYISEDEDYINPDDCGEPDSIQYHTDTDSYELMNGDAVLIQT</sequence>
<protein>
    <submittedName>
        <fullName evidence="2">Uncharacterized protein</fullName>
    </submittedName>
</protein>
<organism evidence="2 3">
    <name type="scientific">Danionella cerebrum</name>
    <dbReference type="NCBI Taxonomy" id="2873325"/>
    <lineage>
        <taxon>Eukaryota</taxon>
        <taxon>Metazoa</taxon>
        <taxon>Chordata</taxon>
        <taxon>Craniata</taxon>
        <taxon>Vertebrata</taxon>
        <taxon>Euteleostomi</taxon>
        <taxon>Actinopterygii</taxon>
        <taxon>Neopterygii</taxon>
        <taxon>Teleostei</taxon>
        <taxon>Ostariophysi</taxon>
        <taxon>Cypriniformes</taxon>
        <taxon>Danionidae</taxon>
        <taxon>Danioninae</taxon>
        <taxon>Danionella</taxon>
    </lineage>
</organism>
<comment type="caution">
    <text evidence="2">The sequence shown here is derived from an EMBL/GenBank/DDBJ whole genome shotgun (WGS) entry which is preliminary data.</text>
</comment>
<feature type="region of interest" description="Disordered" evidence="1">
    <location>
        <begin position="1"/>
        <end position="35"/>
    </location>
</feature>
<dbReference type="Proteomes" id="UP000316079">
    <property type="component" value="Unassembled WGS sequence"/>
</dbReference>
<dbReference type="AlphaFoldDB" id="A0A553R556"/>
<feature type="region of interest" description="Disordered" evidence="1">
    <location>
        <begin position="69"/>
        <end position="96"/>
    </location>
</feature>
<feature type="compositionally biased region" description="Polar residues" evidence="1">
    <location>
        <begin position="13"/>
        <end position="29"/>
    </location>
</feature>